<dbReference type="SUPFAM" id="SSF56112">
    <property type="entry name" value="Protein kinase-like (PK-like)"/>
    <property type="match status" value="1"/>
</dbReference>
<reference evidence="3" key="1">
    <citation type="submission" date="2021-08" db="EMBL/GenBank/DDBJ databases">
        <title>WGS assembly of Ceratopteris richardii.</title>
        <authorList>
            <person name="Marchant D.B."/>
            <person name="Chen G."/>
            <person name="Jenkins J."/>
            <person name="Shu S."/>
            <person name="Leebens-Mack J."/>
            <person name="Grimwood J."/>
            <person name="Schmutz J."/>
            <person name="Soltis P."/>
            <person name="Soltis D."/>
            <person name="Chen Z.-H."/>
        </authorList>
    </citation>
    <scope>NUCLEOTIDE SEQUENCE</scope>
    <source>
        <strain evidence="3">Whitten #5841</strain>
        <tissue evidence="3">Leaf</tissue>
    </source>
</reference>
<dbReference type="AlphaFoldDB" id="A0A8T2TQW2"/>
<dbReference type="Gene3D" id="1.10.510.10">
    <property type="entry name" value="Transferase(Phosphotransferase) domain 1"/>
    <property type="match status" value="1"/>
</dbReference>
<organism evidence="3 4">
    <name type="scientific">Ceratopteris richardii</name>
    <name type="common">Triangle waterfern</name>
    <dbReference type="NCBI Taxonomy" id="49495"/>
    <lineage>
        <taxon>Eukaryota</taxon>
        <taxon>Viridiplantae</taxon>
        <taxon>Streptophyta</taxon>
        <taxon>Embryophyta</taxon>
        <taxon>Tracheophyta</taxon>
        <taxon>Polypodiopsida</taxon>
        <taxon>Polypodiidae</taxon>
        <taxon>Polypodiales</taxon>
        <taxon>Pteridineae</taxon>
        <taxon>Pteridaceae</taxon>
        <taxon>Parkerioideae</taxon>
        <taxon>Ceratopteris</taxon>
    </lineage>
</organism>
<keyword evidence="1" id="KW-0547">Nucleotide-binding</keyword>
<dbReference type="PANTHER" id="PTHR27001:SF237">
    <property type="entry name" value="OS03G0773300 PROTEIN"/>
    <property type="match status" value="1"/>
</dbReference>
<protein>
    <recommendedName>
        <fullName evidence="5">Protein kinase domain-containing protein</fullName>
    </recommendedName>
</protein>
<keyword evidence="4" id="KW-1185">Reference proteome</keyword>
<dbReference type="PANTHER" id="PTHR27001">
    <property type="entry name" value="OS01G0253100 PROTEIN"/>
    <property type="match status" value="1"/>
</dbReference>
<dbReference type="GO" id="GO:0005524">
    <property type="term" value="F:ATP binding"/>
    <property type="evidence" value="ECO:0007669"/>
    <property type="project" value="UniProtKB-KW"/>
</dbReference>
<dbReference type="Proteomes" id="UP000825935">
    <property type="component" value="Chromosome 11"/>
</dbReference>
<evidence type="ECO:0000313" key="3">
    <source>
        <dbReference type="EMBL" id="KAH7424690.1"/>
    </source>
</evidence>
<name>A0A8T2TQW2_CERRI</name>
<gene>
    <name evidence="3" type="ORF">KP509_11G019600</name>
</gene>
<dbReference type="EMBL" id="CM035416">
    <property type="protein sequence ID" value="KAH7424690.1"/>
    <property type="molecule type" value="Genomic_DNA"/>
</dbReference>
<accession>A0A8T2TQW2</accession>
<evidence type="ECO:0000256" key="1">
    <source>
        <dbReference type="ARBA" id="ARBA00022741"/>
    </source>
</evidence>
<comment type="caution">
    <text evidence="3">The sequence shown here is derived from an EMBL/GenBank/DDBJ whole genome shotgun (WGS) entry which is preliminary data.</text>
</comment>
<dbReference type="GO" id="GO:0005886">
    <property type="term" value="C:plasma membrane"/>
    <property type="evidence" value="ECO:0007669"/>
    <property type="project" value="TreeGrafter"/>
</dbReference>
<proteinExistence type="predicted"/>
<dbReference type="OrthoDB" id="1921728at2759"/>
<sequence>MTITVRSMLMRLSTAHESLHLAPHNPSVTTESFSSPSANVNASSCSRQSLFHKLLSRFCQWKKESAEKSSSINDTHNPYVDSQDHFTLSICSDSPLDFTHSNGNESCEPSGVFNDSQQCSSYDRYQRHRSCSYFMPLLAYCLRKENRFLVLNGAYEHDLATALKLSTENWKIARWISGSISNYSGSHYKTCRPLLFLDWIRRLKIATQVAEALHFLHHICEPPIAHRDLTASSILLTDEFDIRMGYLEEARILDRGEAPAHDIYSYGKLLLQLVFGCETTRNIQPEDILGIIPPDLNDFMDLSNNPNQNSAFLHLIDPSLDLNEDLMKQVLGVASIAKSCMQACTKLSMDDISRLIQDPQHVNLEF</sequence>
<evidence type="ECO:0000256" key="2">
    <source>
        <dbReference type="ARBA" id="ARBA00022840"/>
    </source>
</evidence>
<evidence type="ECO:0008006" key="5">
    <source>
        <dbReference type="Google" id="ProtNLM"/>
    </source>
</evidence>
<evidence type="ECO:0000313" key="4">
    <source>
        <dbReference type="Proteomes" id="UP000825935"/>
    </source>
</evidence>
<dbReference type="InterPro" id="IPR011009">
    <property type="entry name" value="Kinase-like_dom_sf"/>
</dbReference>
<keyword evidence="2" id="KW-0067">ATP-binding</keyword>